<dbReference type="PANTHER" id="PTHR12143">
    <property type="entry name" value="PEPTIDE N-GLYCANASE PNGASE -RELATED"/>
    <property type="match status" value="1"/>
</dbReference>
<feature type="non-terminal residue" evidence="2">
    <location>
        <position position="80"/>
    </location>
</feature>
<dbReference type="Gene3D" id="2.70.98.10">
    <property type="match status" value="1"/>
</dbReference>
<feature type="non-terminal residue" evidence="2">
    <location>
        <position position="1"/>
    </location>
</feature>
<evidence type="ECO:0000259" key="1">
    <source>
        <dbReference type="Pfam" id="PF17678"/>
    </source>
</evidence>
<comment type="caution">
    <text evidence="2">The sequence shown here is derived from an EMBL/GenBank/DDBJ whole genome shotgun (WGS) entry which is preliminary data.</text>
</comment>
<organism evidence="2 3">
    <name type="scientific">Xanthomonas perforans</name>
    <dbReference type="NCBI Taxonomy" id="442694"/>
    <lineage>
        <taxon>Bacteria</taxon>
        <taxon>Pseudomonadati</taxon>
        <taxon>Pseudomonadota</taxon>
        <taxon>Gammaproteobacteria</taxon>
        <taxon>Lysobacterales</taxon>
        <taxon>Lysobacteraceae</taxon>
        <taxon>Xanthomonas</taxon>
    </lineage>
</organism>
<gene>
    <name evidence="2" type="ORF">G3W61_35320</name>
</gene>
<dbReference type="GO" id="GO:0006516">
    <property type="term" value="P:glycoprotein catabolic process"/>
    <property type="evidence" value="ECO:0007669"/>
    <property type="project" value="TreeGrafter"/>
</dbReference>
<dbReference type="InterPro" id="IPR041371">
    <property type="entry name" value="GH92_N"/>
</dbReference>
<dbReference type="PANTHER" id="PTHR12143:SF39">
    <property type="entry name" value="SECRETED PROTEIN"/>
    <property type="match status" value="1"/>
</dbReference>
<dbReference type="InterPro" id="IPR050883">
    <property type="entry name" value="PNGase"/>
</dbReference>
<accession>A0A7X5N504</accession>
<dbReference type="InterPro" id="IPR014718">
    <property type="entry name" value="GH-type_carb-bd"/>
</dbReference>
<protein>
    <submittedName>
        <fullName evidence="2">Alpha-mannosidase</fullName>
    </submittedName>
</protein>
<dbReference type="Proteomes" id="UP000471082">
    <property type="component" value="Unassembled WGS sequence"/>
</dbReference>
<dbReference type="EMBL" id="JAAGYU010002701">
    <property type="protein sequence ID" value="NEL81538.1"/>
    <property type="molecule type" value="Genomic_DNA"/>
</dbReference>
<dbReference type="AlphaFoldDB" id="A0A7X5N504"/>
<feature type="domain" description="Glycosyl hydrolase family 92 N-terminal" evidence="1">
    <location>
        <begin position="1"/>
        <end position="76"/>
    </location>
</feature>
<reference evidence="2 3" key="1">
    <citation type="submission" date="2019-11" db="EMBL/GenBank/DDBJ databases">
        <title>Genome-resolved metagenomics to study the prevalence of co-infection and intraspecific heterogeneity among plant pathogen metapopulations.</title>
        <authorList>
            <person name="Newberry E."/>
            <person name="Bhandari R."/>
            <person name="Kemble J."/>
            <person name="Sikora E."/>
            <person name="Potnis N."/>
        </authorList>
    </citation>
    <scope>NUCLEOTIDE SEQUENCE [LARGE SCALE GENOMIC DNA]</scope>
    <source>
        <strain evidence="2">Xp_Tom_Tuscaloosa_18b</strain>
    </source>
</reference>
<evidence type="ECO:0000313" key="3">
    <source>
        <dbReference type="Proteomes" id="UP000471082"/>
    </source>
</evidence>
<sequence length="80" mass="8205">GTGGHGHTFPGATLPFGMVQLSPDTYNAVWDSCSGYHESDGSIMGFSHTHLSGTGIGDMLDFLLVPATGEVKLVPGALDA</sequence>
<dbReference type="Pfam" id="PF17678">
    <property type="entry name" value="Glyco_hydro_92N"/>
    <property type="match status" value="1"/>
</dbReference>
<dbReference type="GO" id="GO:0000224">
    <property type="term" value="F:peptide-N4-(N-acetyl-beta-glucosaminyl)asparagine amidase activity"/>
    <property type="evidence" value="ECO:0007669"/>
    <property type="project" value="TreeGrafter"/>
</dbReference>
<dbReference type="GO" id="GO:0005829">
    <property type="term" value="C:cytosol"/>
    <property type="evidence" value="ECO:0007669"/>
    <property type="project" value="TreeGrafter"/>
</dbReference>
<proteinExistence type="predicted"/>
<evidence type="ECO:0000313" key="2">
    <source>
        <dbReference type="EMBL" id="NEL81538.1"/>
    </source>
</evidence>
<name>A0A7X5N504_XANPE</name>
<dbReference type="GO" id="GO:0030246">
    <property type="term" value="F:carbohydrate binding"/>
    <property type="evidence" value="ECO:0007669"/>
    <property type="project" value="InterPro"/>
</dbReference>